<evidence type="ECO:0000313" key="3">
    <source>
        <dbReference type="Proteomes" id="UP001501588"/>
    </source>
</evidence>
<protein>
    <submittedName>
        <fullName evidence="2">Uncharacterized protein</fullName>
    </submittedName>
</protein>
<name>A0ABN1EUR2_9PROT</name>
<feature type="compositionally biased region" description="Low complexity" evidence="1">
    <location>
        <begin position="17"/>
        <end position="29"/>
    </location>
</feature>
<proteinExistence type="predicted"/>
<organism evidence="2 3">
    <name type="scientific">Craurococcus roseus</name>
    <dbReference type="NCBI Taxonomy" id="77585"/>
    <lineage>
        <taxon>Bacteria</taxon>
        <taxon>Pseudomonadati</taxon>
        <taxon>Pseudomonadota</taxon>
        <taxon>Alphaproteobacteria</taxon>
        <taxon>Acetobacterales</taxon>
        <taxon>Acetobacteraceae</taxon>
        <taxon>Craurococcus</taxon>
    </lineage>
</organism>
<keyword evidence="3" id="KW-1185">Reference proteome</keyword>
<gene>
    <name evidence="2" type="ORF">GCM10009416_12010</name>
</gene>
<sequence>MGRPTPLAAPPTGVVNPLGRAAFPPRGAGAPPPGPPALAPARFGATLRFVMVRARPKRRRVAPLLAGRVKRGTVVERLSRNKMAERSGPLPLSADGRGAAAA</sequence>
<feature type="region of interest" description="Disordered" evidence="1">
    <location>
        <begin position="77"/>
        <end position="102"/>
    </location>
</feature>
<dbReference type="Proteomes" id="UP001501588">
    <property type="component" value="Unassembled WGS sequence"/>
</dbReference>
<accession>A0ABN1EUR2</accession>
<comment type="caution">
    <text evidence="2">The sequence shown here is derived from an EMBL/GenBank/DDBJ whole genome shotgun (WGS) entry which is preliminary data.</text>
</comment>
<evidence type="ECO:0000313" key="2">
    <source>
        <dbReference type="EMBL" id="GAA0574940.1"/>
    </source>
</evidence>
<dbReference type="EMBL" id="BAAAFZ010000010">
    <property type="protein sequence ID" value="GAA0574940.1"/>
    <property type="molecule type" value="Genomic_DNA"/>
</dbReference>
<feature type="region of interest" description="Disordered" evidence="1">
    <location>
        <begin position="1"/>
        <end position="39"/>
    </location>
</feature>
<reference evidence="2 3" key="1">
    <citation type="journal article" date="2019" name="Int. J. Syst. Evol. Microbiol.">
        <title>The Global Catalogue of Microorganisms (GCM) 10K type strain sequencing project: providing services to taxonomists for standard genome sequencing and annotation.</title>
        <authorList>
            <consortium name="The Broad Institute Genomics Platform"/>
            <consortium name="The Broad Institute Genome Sequencing Center for Infectious Disease"/>
            <person name="Wu L."/>
            <person name="Ma J."/>
        </authorList>
    </citation>
    <scope>NUCLEOTIDE SEQUENCE [LARGE SCALE GENOMIC DNA]</scope>
    <source>
        <strain evidence="2 3">JCM 9933</strain>
    </source>
</reference>
<evidence type="ECO:0000256" key="1">
    <source>
        <dbReference type="SAM" id="MobiDB-lite"/>
    </source>
</evidence>